<sequence>MSITTISPSTGLPIFTHPGISSPATLLSAASASFPSYRRTTLAQRKAWIVAALDYLAGIKATLEEELTAQMGRPAVFAGAEIETMRKRADYMLERAEEALGDIKGQEEEGFKRWTSQEPVGPVLIVSAWNFPYLITTNTIVPALLAGCPVLLKPSPQTPLVGERFLEAFTAAGLPAGVFQVLHTGSPDTVQQAAQHPAVAQVCFTGSTAGGLAMKRATVDRVVGLNLELGGKDPAYVRADANLKWTAANIVDGAVFNSGQSCCAVERVYVHEDVHDAFVAELQKELQGYKLGDPADKATTVGPVISTAAVKAITAQVDDALSKGAVDATPANASFQTLPYRGSYIAPRILTNVNHSMDVMTVETFGPIIPVMKVSSDDEAVALMNDSEYGLTASIWTRDVARGEEIGEQVEAGTLFVNRCDCPNPDLAWVGWKNSGLGCTLGPRGFDAFVKLRSHHTCPYFLVGSSFIAVTVLR</sequence>
<dbReference type="PANTHER" id="PTHR11699">
    <property type="entry name" value="ALDEHYDE DEHYDROGENASE-RELATED"/>
    <property type="match status" value="1"/>
</dbReference>
<dbReference type="InterPro" id="IPR015590">
    <property type="entry name" value="Aldehyde_DH_dom"/>
</dbReference>
<dbReference type="InterPro" id="IPR016160">
    <property type="entry name" value="Ald_DH_CS_CYS"/>
</dbReference>
<proteinExistence type="inferred from homology"/>
<gene>
    <name evidence="8" type="primary">feaB</name>
    <name evidence="8" type="ORF">BM221_010082</name>
</gene>
<feature type="domain" description="Aldehyde dehydrogenase" evidence="7">
    <location>
        <begin position="3"/>
        <end position="453"/>
    </location>
</feature>
<comment type="caution">
    <text evidence="8">The sequence shown here is derived from an EMBL/GenBank/DDBJ whole genome shotgun (WGS) entry which is preliminary data.</text>
</comment>
<evidence type="ECO:0000256" key="3">
    <source>
        <dbReference type="ARBA" id="ARBA00024226"/>
    </source>
</evidence>
<dbReference type="Gene3D" id="3.40.309.10">
    <property type="entry name" value="Aldehyde Dehydrogenase, Chain A, domain 2"/>
    <property type="match status" value="1"/>
</dbReference>
<reference evidence="8 9" key="1">
    <citation type="journal article" date="2016" name="Appl. Microbiol. Biotechnol.">
        <title>Characterization of T-DNA insertion mutants with decreased virulence in the entomopathogenic fungus Beauveria bassiana JEF-007.</title>
        <authorList>
            <person name="Kim S."/>
            <person name="Lee S.J."/>
            <person name="Nai Y.S."/>
            <person name="Yu J.S."/>
            <person name="Lee M.R."/>
            <person name="Yang Y.T."/>
            <person name="Kim J.S."/>
        </authorList>
    </citation>
    <scope>NUCLEOTIDE SEQUENCE [LARGE SCALE GENOMIC DNA]</scope>
    <source>
        <strain evidence="8 9">JEF-007</strain>
    </source>
</reference>
<evidence type="ECO:0000313" key="9">
    <source>
        <dbReference type="Proteomes" id="UP000235728"/>
    </source>
</evidence>
<evidence type="ECO:0000256" key="5">
    <source>
        <dbReference type="PROSITE-ProRule" id="PRU10007"/>
    </source>
</evidence>
<dbReference type="OMA" id="NLVCRVN"/>
<evidence type="ECO:0000256" key="1">
    <source>
        <dbReference type="ARBA" id="ARBA00009986"/>
    </source>
</evidence>
<dbReference type="InterPro" id="IPR029510">
    <property type="entry name" value="Ald_DH_CS_GLU"/>
</dbReference>
<evidence type="ECO:0000256" key="6">
    <source>
        <dbReference type="RuleBase" id="RU003345"/>
    </source>
</evidence>
<evidence type="ECO:0000259" key="7">
    <source>
        <dbReference type="Pfam" id="PF00171"/>
    </source>
</evidence>
<protein>
    <recommendedName>
        <fullName evidence="3">aldehyde dehydrogenase (NAD(+))</fullName>
        <ecNumber evidence="3">1.2.1.3</ecNumber>
    </recommendedName>
</protein>
<feature type="active site" evidence="5">
    <location>
        <position position="228"/>
    </location>
</feature>
<dbReference type="SUPFAM" id="SSF53720">
    <property type="entry name" value="ALDH-like"/>
    <property type="match status" value="1"/>
</dbReference>
<dbReference type="GO" id="GO:0004029">
    <property type="term" value="F:aldehyde dehydrogenase (NAD+) activity"/>
    <property type="evidence" value="ECO:0007669"/>
    <property type="project" value="UniProtKB-EC"/>
</dbReference>
<dbReference type="AlphaFoldDB" id="A0A2N6N9G3"/>
<dbReference type="InterPro" id="IPR016162">
    <property type="entry name" value="Ald_DH_N"/>
</dbReference>
<comment type="similarity">
    <text evidence="1 6">Belongs to the aldehyde dehydrogenase family.</text>
</comment>
<dbReference type="PROSITE" id="PS00070">
    <property type="entry name" value="ALDEHYDE_DEHYDR_CYS"/>
    <property type="match status" value="1"/>
</dbReference>
<dbReference type="Gene3D" id="3.40.605.10">
    <property type="entry name" value="Aldehyde Dehydrogenase, Chain A, domain 1"/>
    <property type="match status" value="1"/>
</dbReference>
<name>A0A2N6N9G3_BEABA</name>
<dbReference type="PROSITE" id="PS00687">
    <property type="entry name" value="ALDEHYDE_DEHYDR_GLU"/>
    <property type="match status" value="1"/>
</dbReference>
<dbReference type="Proteomes" id="UP000235728">
    <property type="component" value="Unassembled WGS sequence"/>
</dbReference>
<keyword evidence="2 6" id="KW-0560">Oxidoreductase</keyword>
<evidence type="ECO:0000313" key="8">
    <source>
        <dbReference type="EMBL" id="PMB63920.1"/>
    </source>
</evidence>
<accession>A0A2N6N9G3</accession>
<organism evidence="8 9">
    <name type="scientific">Beauveria bassiana</name>
    <name type="common">White muscardine disease fungus</name>
    <name type="synonym">Tritirachium shiotae</name>
    <dbReference type="NCBI Taxonomy" id="176275"/>
    <lineage>
        <taxon>Eukaryota</taxon>
        <taxon>Fungi</taxon>
        <taxon>Dikarya</taxon>
        <taxon>Ascomycota</taxon>
        <taxon>Pezizomycotina</taxon>
        <taxon>Sordariomycetes</taxon>
        <taxon>Hypocreomycetidae</taxon>
        <taxon>Hypocreales</taxon>
        <taxon>Cordycipitaceae</taxon>
        <taxon>Beauveria</taxon>
    </lineage>
</organism>
<dbReference type="FunFam" id="3.40.309.10:FF:000009">
    <property type="entry name" value="Aldehyde dehydrogenase A"/>
    <property type="match status" value="1"/>
</dbReference>
<dbReference type="Pfam" id="PF00171">
    <property type="entry name" value="Aldedh"/>
    <property type="match status" value="1"/>
</dbReference>
<dbReference type="EMBL" id="MRVG01000015">
    <property type="protein sequence ID" value="PMB63920.1"/>
    <property type="molecule type" value="Genomic_DNA"/>
</dbReference>
<dbReference type="CDD" id="cd07102">
    <property type="entry name" value="ALDH_EDX86601"/>
    <property type="match status" value="1"/>
</dbReference>
<evidence type="ECO:0000256" key="2">
    <source>
        <dbReference type="ARBA" id="ARBA00023002"/>
    </source>
</evidence>
<dbReference type="InterPro" id="IPR016163">
    <property type="entry name" value="Ald_DH_C"/>
</dbReference>
<dbReference type="InterPro" id="IPR016161">
    <property type="entry name" value="Ald_DH/histidinol_DH"/>
</dbReference>
<comment type="catalytic activity">
    <reaction evidence="4">
        <text>an aldehyde + NAD(+) + H2O = a carboxylate + NADH + 2 H(+)</text>
        <dbReference type="Rhea" id="RHEA:16185"/>
        <dbReference type="ChEBI" id="CHEBI:15377"/>
        <dbReference type="ChEBI" id="CHEBI:15378"/>
        <dbReference type="ChEBI" id="CHEBI:17478"/>
        <dbReference type="ChEBI" id="CHEBI:29067"/>
        <dbReference type="ChEBI" id="CHEBI:57540"/>
        <dbReference type="ChEBI" id="CHEBI:57945"/>
        <dbReference type="EC" id="1.2.1.3"/>
    </reaction>
</comment>
<evidence type="ECO:0000256" key="4">
    <source>
        <dbReference type="ARBA" id="ARBA00049194"/>
    </source>
</evidence>
<dbReference type="EC" id="1.2.1.3" evidence="3"/>